<feature type="domain" description="Glycosyltransferase subfamily 4-like N-terminal" evidence="2">
    <location>
        <begin position="15"/>
        <end position="163"/>
    </location>
</feature>
<dbReference type="KEGG" id="cate:C2869_18370"/>
<keyword evidence="4" id="KW-1185">Reference proteome</keyword>
<dbReference type="EMBL" id="CP026604">
    <property type="protein sequence ID" value="AWB68256.1"/>
    <property type="molecule type" value="Genomic_DNA"/>
</dbReference>
<dbReference type="InterPro" id="IPR001296">
    <property type="entry name" value="Glyco_trans_1"/>
</dbReference>
<dbReference type="SUPFAM" id="SSF53756">
    <property type="entry name" value="UDP-Glycosyltransferase/glycogen phosphorylase"/>
    <property type="match status" value="1"/>
</dbReference>
<keyword evidence="3" id="KW-0808">Transferase</keyword>
<dbReference type="Proteomes" id="UP000244441">
    <property type="component" value="Chromosome"/>
</dbReference>
<reference evidence="3 4" key="1">
    <citation type="submission" date="2018-01" db="EMBL/GenBank/DDBJ databases">
        <title>Genome sequence of a Cantenovulum-like bacteria.</title>
        <authorList>
            <person name="Tan W.R."/>
            <person name="Lau N.-S."/>
            <person name="Go F."/>
            <person name="Amirul A.-A.A."/>
        </authorList>
    </citation>
    <scope>NUCLEOTIDE SEQUENCE [LARGE SCALE GENOMIC DNA]</scope>
    <source>
        <strain evidence="3 4">CCB-QB4</strain>
    </source>
</reference>
<dbReference type="InterPro" id="IPR050194">
    <property type="entry name" value="Glycosyltransferase_grp1"/>
</dbReference>
<dbReference type="AlphaFoldDB" id="A0A2S0VVL1"/>
<dbReference type="Pfam" id="PF13439">
    <property type="entry name" value="Glyco_transf_4"/>
    <property type="match status" value="1"/>
</dbReference>
<gene>
    <name evidence="3" type="ORF">C2869_18370</name>
</gene>
<feature type="domain" description="Glycosyl transferase family 1" evidence="1">
    <location>
        <begin position="179"/>
        <end position="337"/>
    </location>
</feature>
<evidence type="ECO:0000259" key="2">
    <source>
        <dbReference type="Pfam" id="PF13439"/>
    </source>
</evidence>
<accession>A0A2S0VVL1</accession>
<name>A0A2S0VVL1_9ALTE</name>
<dbReference type="InterPro" id="IPR028098">
    <property type="entry name" value="Glyco_trans_4-like_N"/>
</dbReference>
<dbReference type="PANTHER" id="PTHR45947">
    <property type="entry name" value="SULFOQUINOVOSYL TRANSFERASE SQD2"/>
    <property type="match status" value="1"/>
</dbReference>
<dbReference type="Pfam" id="PF00534">
    <property type="entry name" value="Glycos_transf_1"/>
    <property type="match status" value="1"/>
</dbReference>
<dbReference type="GO" id="GO:0016757">
    <property type="term" value="F:glycosyltransferase activity"/>
    <property type="evidence" value="ECO:0007669"/>
    <property type="project" value="InterPro"/>
</dbReference>
<protein>
    <submittedName>
        <fullName evidence="3">Glycosyl transferase</fullName>
    </submittedName>
</protein>
<proteinExistence type="predicted"/>
<dbReference type="Gene3D" id="3.40.50.2000">
    <property type="entry name" value="Glycogen Phosphorylase B"/>
    <property type="match status" value="2"/>
</dbReference>
<organism evidence="3 4">
    <name type="scientific">Saccharobesus litoralis</name>
    <dbReference type="NCBI Taxonomy" id="2172099"/>
    <lineage>
        <taxon>Bacteria</taxon>
        <taxon>Pseudomonadati</taxon>
        <taxon>Pseudomonadota</taxon>
        <taxon>Gammaproteobacteria</taxon>
        <taxon>Alteromonadales</taxon>
        <taxon>Alteromonadaceae</taxon>
        <taxon>Saccharobesus</taxon>
    </lineage>
</organism>
<dbReference type="RefSeq" id="WP_108604320.1">
    <property type="nucleotide sequence ID" value="NZ_CP026604.1"/>
</dbReference>
<sequence>MPVIAHIEAGRHLYGGALQVYYLIAELAKSKQYKQVLICPVGSEIGQKCAGLCQVVEIEMKGDLDLAMTARIRKALLRYEVDICHIHSRRGADIWGLLAAKWAGCQTVLTRRVDNKEPNWLASFKYRRFDFVAAISQGIKHVMLQSVANASQVEVIRSAVDVDTYQVTPQKDWFCAEFNFSAQDKVIAIVAQLIKRKGHAVLFEAVEPLLAANPNLKVLVLGQGPLREELEQKVKQRNLHQQIIFAGFRNDLPRVLPNLDIVVHPAFAEGLGVSLLQASACGVPIIASRAGGIPEAVIDGVNGFLVEPGEVNALRDKLQCLLADNNLRQQIAMAGRQLMERDYAISVMANRYHEVYQNLLNPYLNQTSNA</sequence>
<dbReference type="PANTHER" id="PTHR45947:SF3">
    <property type="entry name" value="SULFOQUINOVOSYL TRANSFERASE SQD2"/>
    <property type="match status" value="1"/>
</dbReference>
<evidence type="ECO:0000313" key="3">
    <source>
        <dbReference type="EMBL" id="AWB68256.1"/>
    </source>
</evidence>
<dbReference type="OrthoDB" id="9805661at2"/>
<evidence type="ECO:0000313" key="4">
    <source>
        <dbReference type="Proteomes" id="UP000244441"/>
    </source>
</evidence>
<evidence type="ECO:0000259" key="1">
    <source>
        <dbReference type="Pfam" id="PF00534"/>
    </source>
</evidence>